<evidence type="ECO:0000256" key="1">
    <source>
        <dbReference type="ARBA" id="ARBA00010813"/>
    </source>
</evidence>
<gene>
    <name evidence="4" type="ORF">SBA1_820081</name>
</gene>
<name>A0A2U3L950_9BACT</name>
<feature type="region of interest" description="Disordered" evidence="2">
    <location>
        <begin position="1"/>
        <end position="32"/>
    </location>
</feature>
<dbReference type="InterPro" id="IPR036291">
    <property type="entry name" value="NAD(P)-bd_dom_sf"/>
</dbReference>
<dbReference type="PANTHER" id="PTHR11510">
    <property type="entry name" value="MYO-INOSITOL-1 PHOSPHATE SYNTHASE"/>
    <property type="match status" value="1"/>
</dbReference>
<dbReference type="GO" id="GO:0004512">
    <property type="term" value="F:inositol-3-phosphate synthase activity"/>
    <property type="evidence" value="ECO:0007669"/>
    <property type="project" value="UniProtKB-EC"/>
</dbReference>
<dbReference type="Gene3D" id="3.30.360.10">
    <property type="entry name" value="Dihydrodipicolinate Reductase, domain 2"/>
    <property type="match status" value="1"/>
</dbReference>
<dbReference type="Pfam" id="PF01658">
    <property type="entry name" value="Inos-1-P_synth"/>
    <property type="match status" value="1"/>
</dbReference>
<protein>
    <submittedName>
        <fullName evidence="4">Inositol-3-phosphate synthase</fullName>
        <ecNumber evidence="4">5.5.1.4</ecNumber>
    </submittedName>
</protein>
<dbReference type="EC" id="5.5.1.4" evidence="4"/>
<evidence type="ECO:0000313" key="4">
    <source>
        <dbReference type="EMBL" id="SPF48279.1"/>
    </source>
</evidence>
<dbReference type="EMBL" id="OMOD01000180">
    <property type="protein sequence ID" value="SPF48279.1"/>
    <property type="molecule type" value="Genomic_DNA"/>
</dbReference>
<accession>A0A2U3L950</accession>
<sequence length="464" mass="51612">MATRQKSAKARAPRVEVKREAKASSKHNGTMAPAKGKLGVMIPGMGAVATTFVAGVEAIRKGLAKPIGSLTQMGTVRLGKRTEGRSPKIKEFVPLAGLDDLVFTGWDIFEDNMYEAASNAGVLDQRLLDQLQPFLSSVTPRAAVFDHNYVKKIDGPNVKKGKTKMDLAEQLRADIRDFKKTSGASRLITMWCASTESYIEPTAAHQSVKAFEKALYENDEMIAPSMIYAYASLMEGVPFANGAPNLTVDLPVMLELSRQNDAPICGKDFKTGQTLMKTVLAPAFKARLLGLSGWYSTNILGNRDGEVLDDPGSFKTKEESKLGVLEHILQPGLYPELYGNIFHKVRINYYPPRGDNKEGWDNIDIFGWLGYPMQIKVDFLCRDSILAAPIVLDLVLFLDLAQRCSELKGIGIQEWLSFYFKSPMTVPGLYPEHDLFIQLMKLKNTLRYLRGEELITHLGLEYYD</sequence>
<dbReference type="GO" id="GO:0008654">
    <property type="term" value="P:phospholipid biosynthetic process"/>
    <property type="evidence" value="ECO:0007669"/>
    <property type="project" value="InterPro"/>
</dbReference>
<dbReference type="AlphaFoldDB" id="A0A2U3L950"/>
<dbReference type="PIRSF" id="PIRSF015578">
    <property type="entry name" value="Myoinos-ppht_syn"/>
    <property type="match status" value="1"/>
</dbReference>
<dbReference type="Pfam" id="PF07994">
    <property type="entry name" value="NAD_binding_5"/>
    <property type="match status" value="1"/>
</dbReference>
<feature type="compositionally biased region" description="Basic and acidic residues" evidence="2">
    <location>
        <begin position="13"/>
        <end position="23"/>
    </location>
</feature>
<dbReference type="Proteomes" id="UP000238701">
    <property type="component" value="Unassembled WGS sequence"/>
</dbReference>
<reference evidence="5" key="1">
    <citation type="submission" date="2018-02" db="EMBL/GenBank/DDBJ databases">
        <authorList>
            <person name="Hausmann B."/>
        </authorList>
    </citation>
    <scope>NUCLEOTIDE SEQUENCE [LARGE SCALE GENOMIC DNA]</scope>
    <source>
        <strain evidence="5">Peat soil MAG SbA1</strain>
    </source>
</reference>
<organism evidence="4 5">
    <name type="scientific">Candidatus Sulfotelmatobacter kueseliae</name>
    <dbReference type="NCBI Taxonomy" id="2042962"/>
    <lineage>
        <taxon>Bacteria</taxon>
        <taxon>Pseudomonadati</taxon>
        <taxon>Acidobacteriota</taxon>
        <taxon>Terriglobia</taxon>
        <taxon>Terriglobales</taxon>
        <taxon>Candidatus Korobacteraceae</taxon>
        <taxon>Candidatus Sulfotelmatobacter</taxon>
    </lineage>
</organism>
<dbReference type="GO" id="GO:0006021">
    <property type="term" value="P:inositol biosynthetic process"/>
    <property type="evidence" value="ECO:0007669"/>
    <property type="project" value="InterPro"/>
</dbReference>
<dbReference type="SUPFAM" id="SSF55347">
    <property type="entry name" value="Glyceraldehyde-3-phosphate dehydrogenase-like, C-terminal domain"/>
    <property type="match status" value="1"/>
</dbReference>
<evidence type="ECO:0000313" key="5">
    <source>
        <dbReference type="Proteomes" id="UP000238701"/>
    </source>
</evidence>
<comment type="similarity">
    <text evidence="1">Belongs to the myo-inositol 1-phosphate synthase family.</text>
</comment>
<evidence type="ECO:0000259" key="3">
    <source>
        <dbReference type="Pfam" id="PF01658"/>
    </source>
</evidence>
<feature type="domain" description="Myo-inositol-1-phosphate synthase GAPDH-like" evidence="3">
    <location>
        <begin position="272"/>
        <end position="384"/>
    </location>
</feature>
<dbReference type="Gene3D" id="3.40.50.720">
    <property type="entry name" value="NAD(P)-binding Rossmann-like Domain"/>
    <property type="match status" value="1"/>
</dbReference>
<dbReference type="SUPFAM" id="SSF51735">
    <property type="entry name" value="NAD(P)-binding Rossmann-fold domains"/>
    <property type="match status" value="1"/>
</dbReference>
<feature type="compositionally biased region" description="Basic residues" evidence="2">
    <location>
        <begin position="1"/>
        <end position="12"/>
    </location>
</feature>
<dbReference type="InterPro" id="IPR002587">
    <property type="entry name" value="Myo-inos-1-P_Synthase"/>
</dbReference>
<proteinExistence type="inferred from homology"/>
<dbReference type="InterPro" id="IPR013021">
    <property type="entry name" value="Myo-inos-1-P_Synthase_GAPDH"/>
</dbReference>
<evidence type="ECO:0000256" key="2">
    <source>
        <dbReference type="SAM" id="MobiDB-lite"/>
    </source>
</evidence>
<keyword evidence="4" id="KW-0413">Isomerase</keyword>